<evidence type="ECO:0000256" key="1">
    <source>
        <dbReference type="ARBA" id="ARBA00023102"/>
    </source>
</evidence>
<keyword evidence="3" id="KW-0328">Glycosyltransferase</keyword>
<dbReference type="AlphaFoldDB" id="A0A6S6S7J4"/>
<keyword evidence="1" id="KW-0368">Histidine biosynthesis</keyword>
<evidence type="ECO:0000313" key="3">
    <source>
        <dbReference type="EMBL" id="CAA6800416.1"/>
    </source>
</evidence>
<keyword evidence="3" id="KW-0808">Transferase</keyword>
<dbReference type="Pfam" id="PF13393">
    <property type="entry name" value="tRNA-synt_His"/>
    <property type="match status" value="1"/>
</dbReference>
<dbReference type="InterPro" id="IPR045864">
    <property type="entry name" value="aa-tRNA-synth_II/BPL/LPL"/>
</dbReference>
<organism evidence="3">
    <name type="scientific">uncultured Campylobacterales bacterium</name>
    <dbReference type="NCBI Taxonomy" id="352960"/>
    <lineage>
        <taxon>Bacteria</taxon>
        <taxon>Pseudomonadati</taxon>
        <taxon>Campylobacterota</taxon>
        <taxon>Epsilonproteobacteria</taxon>
        <taxon>Campylobacterales</taxon>
        <taxon>environmental samples</taxon>
    </lineage>
</organism>
<feature type="domain" description="Class II Histidinyl-tRNA synthetase (HisRS)-like catalytic core" evidence="2">
    <location>
        <begin position="31"/>
        <end position="163"/>
    </location>
</feature>
<proteinExistence type="predicted"/>
<dbReference type="Gene3D" id="3.30.930.10">
    <property type="entry name" value="Bira Bifunctional Protein, Domain 2"/>
    <property type="match status" value="1"/>
</dbReference>
<dbReference type="GO" id="GO:0000105">
    <property type="term" value="P:L-histidine biosynthetic process"/>
    <property type="evidence" value="ECO:0007669"/>
    <property type="project" value="UniProtKB-KW"/>
</dbReference>
<accession>A0A6S6S7J4</accession>
<dbReference type="EC" id="2.4.2.17" evidence="3"/>
<sequence length="278" mass="32643">MNKIQDHEIPQNTRLYFGKSAQLKRDIEYISSKILVENGFKEILTPFFVYHQSKALDENEVIRVSDEKNRNIILRSDSTFDVAKIVTKRLDIKKDHKWFYIQPVFRYPVEEIYQIGAEWLENSQTSPMINIASKIFDKLKIKTNLQISNIAIPKLISQNLGIDIDLFKNGFLSDVSSEQWFKELMFVQNFEDLVNIKDIIPEFLKDEVEKLINIVKDVNHENIILAPLYFSKLKYYDGMFFRFLEGNETYCKGGHYKSNEIDANGFAIYVDDVIERLS</sequence>
<dbReference type="GO" id="GO:0003879">
    <property type="term" value="F:ATP phosphoribosyltransferase activity"/>
    <property type="evidence" value="ECO:0007669"/>
    <property type="project" value="UniProtKB-EC"/>
</dbReference>
<keyword evidence="1" id="KW-0028">Amino-acid biosynthesis</keyword>
<evidence type="ECO:0000259" key="2">
    <source>
        <dbReference type="Pfam" id="PF13393"/>
    </source>
</evidence>
<gene>
    <name evidence="3" type="ORF">HELGO_WM10682</name>
</gene>
<dbReference type="InterPro" id="IPR004516">
    <property type="entry name" value="HisRS/HisZ"/>
</dbReference>
<dbReference type="GO" id="GO:0004821">
    <property type="term" value="F:histidine-tRNA ligase activity"/>
    <property type="evidence" value="ECO:0007669"/>
    <property type="project" value="TreeGrafter"/>
</dbReference>
<dbReference type="PANTHER" id="PTHR43707">
    <property type="entry name" value="HISTIDYL-TRNA SYNTHETASE"/>
    <property type="match status" value="1"/>
</dbReference>
<dbReference type="GO" id="GO:0006427">
    <property type="term" value="P:histidyl-tRNA aminoacylation"/>
    <property type="evidence" value="ECO:0007669"/>
    <property type="project" value="TreeGrafter"/>
</dbReference>
<dbReference type="PANTHER" id="PTHR43707:SF6">
    <property type="entry name" value="ATP PHOSPHORIBOSYLTRANSFERASE REGULATORY SUBUNIT"/>
    <property type="match status" value="1"/>
</dbReference>
<dbReference type="SMR" id="A0A6S6S7J4"/>
<dbReference type="EMBL" id="CACVAW010000002">
    <property type="protein sequence ID" value="CAA6800416.1"/>
    <property type="molecule type" value="Genomic_DNA"/>
</dbReference>
<dbReference type="GO" id="GO:0005737">
    <property type="term" value="C:cytoplasm"/>
    <property type="evidence" value="ECO:0007669"/>
    <property type="project" value="InterPro"/>
</dbReference>
<dbReference type="InterPro" id="IPR041715">
    <property type="entry name" value="HisRS-like_core"/>
</dbReference>
<reference evidence="3" key="1">
    <citation type="submission" date="2020-01" db="EMBL/GenBank/DDBJ databases">
        <authorList>
            <person name="Meier V. D."/>
            <person name="Meier V D."/>
        </authorList>
    </citation>
    <scope>NUCLEOTIDE SEQUENCE</scope>
    <source>
        <strain evidence="3">HLG_WM_MAG_12</strain>
    </source>
</reference>
<dbReference type="NCBIfam" id="NF008946">
    <property type="entry name" value="PRK12293.1"/>
    <property type="match status" value="1"/>
</dbReference>
<protein>
    <submittedName>
        <fullName evidence="3">ATP phosphoribosyltransferase regulatory subunit, divergent variant (EC)</fullName>
        <ecNumber evidence="3">2.4.2.17</ecNumber>
    </submittedName>
</protein>
<name>A0A6S6S7J4_9BACT</name>
<dbReference type="SUPFAM" id="SSF55681">
    <property type="entry name" value="Class II aaRS and biotin synthetases"/>
    <property type="match status" value="1"/>
</dbReference>